<dbReference type="SUPFAM" id="SSF48452">
    <property type="entry name" value="TPR-like"/>
    <property type="match status" value="1"/>
</dbReference>
<keyword evidence="6" id="KW-1133">Transmembrane helix</keyword>
<keyword evidence="2" id="KW-0645">Protease</keyword>
<evidence type="ECO:0000256" key="6">
    <source>
        <dbReference type="SAM" id="Phobius"/>
    </source>
</evidence>
<dbReference type="InterPro" id="IPR011990">
    <property type="entry name" value="TPR-like_helical_dom_sf"/>
</dbReference>
<dbReference type="GO" id="GO:0006508">
    <property type="term" value="P:proteolysis"/>
    <property type="evidence" value="ECO:0007669"/>
    <property type="project" value="UniProtKB-KW"/>
</dbReference>
<comment type="caution">
    <text evidence="7">The sequence shown here is derived from an EMBL/GenBank/DDBJ whole genome shotgun (WGS) entry which is preliminary data.</text>
</comment>
<name>A0AA36IA00_9DINO</name>
<reference evidence="7" key="1">
    <citation type="submission" date="2023-08" db="EMBL/GenBank/DDBJ databases">
        <authorList>
            <person name="Chen Y."/>
            <person name="Shah S."/>
            <person name="Dougan E. K."/>
            <person name="Thang M."/>
            <person name="Chan C."/>
        </authorList>
    </citation>
    <scope>NUCLEOTIDE SEQUENCE</scope>
</reference>
<organism evidence="7 8">
    <name type="scientific">Effrenium voratum</name>
    <dbReference type="NCBI Taxonomy" id="2562239"/>
    <lineage>
        <taxon>Eukaryota</taxon>
        <taxon>Sar</taxon>
        <taxon>Alveolata</taxon>
        <taxon>Dinophyceae</taxon>
        <taxon>Suessiales</taxon>
        <taxon>Symbiodiniaceae</taxon>
        <taxon>Effrenium</taxon>
    </lineage>
</organism>
<dbReference type="PROSITE" id="PS50005">
    <property type="entry name" value="TPR"/>
    <property type="match status" value="1"/>
</dbReference>
<comment type="similarity">
    <text evidence="1">Belongs to the peptidase S51 family.</text>
</comment>
<dbReference type="EMBL" id="CAUJNA010000965">
    <property type="protein sequence ID" value="CAJ1382961.1"/>
    <property type="molecule type" value="Genomic_DNA"/>
</dbReference>
<feature type="transmembrane region" description="Helical" evidence="6">
    <location>
        <begin position="58"/>
        <end position="76"/>
    </location>
</feature>
<accession>A0AA36IA00</accession>
<dbReference type="AlphaFoldDB" id="A0AA36IA00"/>
<dbReference type="Gene3D" id="3.40.50.880">
    <property type="match status" value="2"/>
</dbReference>
<sequence>MARRSGRAAVLLGLGTAFVAPCELPRQGALPELGQIALAQSAPQNLTPLEKFGPDPFFYTYIIVSILVVLVSLYLITKPYWEQRWLIERINSQKLKFITNESEVTPREQFELGRMTYNALKDFPSALAEFEEVEDDFDEIRSVLDPEDAMGALAARAQLHNSKGFALMKLEPPRTAQARREFVRAVTYWPEYPEALLNIGRELIKRKRFDVAVRTLNTALKWQPGNDDIQQFAEQARMPGVVAHSSMRKLEQCQYERIDEKPLIAHRWRCIGASVAALALLIALTCWAEAGTRKPSLRAATEVLFEKDEVIASNEVIDCQLSAEDRFSKALFLSSSMLKSQQKKLEEMMRKLPADPASLKVLLLEDAGFLKSSFWNNSSENFHQPTGLNYEKMRSRSGFRTNATLVQEWTRGFKGLDGGWSYDNTVVGLGEMFKREAFTHVSIFDLCANHDQTKALFQLQSQDVLPSTPMGPVDDANPCIEQFKAMLNEASVIFFNGGNPDMIGFALMEFAPQLGKMIAHRVRAGNLIYVGGSAGSMAASRDFAYTYEPNPLLAQVLLRDTSGLSLAGQCAIRPHYGNLVWNIPARVLAEAKRQTVVLLKNGDGLACDEGQCSMVGLTSREGPDIFDLPTEHLPRIFKAYQLAYKAYTPPRPNLVRVGRPSAPQCHANPRSLVMLASSGLEDDSKEAFREMMRMPGKPPKVLSLEDGAWLMRAFWDASSPDFARPEALNYGKAGIRTSVELVREATDGFAGLDAGWIRSDELRDLVGSDIMHVSAFDSCATQEQKKALLRLQAQGIAPQALNGSVPKGHECLQTLMRQLAEASVVVLNGGNPDLLGYVYKVFVPDLTRQIQRRVEEGSLVFLGTGAGAMVAGENFALTTVAKVPLLSRLLNGDMQGLGLSGRCAVRPGWNDTNRLWDISTSLLSNALDVDFVGLRDGDALVCSKGSCEIRGRTRQRGAATLDGPDSAGSHRGRLDDVMAAAFH</sequence>
<feature type="repeat" description="TPR" evidence="5">
    <location>
        <begin position="193"/>
        <end position="226"/>
    </location>
</feature>
<evidence type="ECO:0000256" key="4">
    <source>
        <dbReference type="ARBA" id="ARBA00022825"/>
    </source>
</evidence>
<dbReference type="InterPro" id="IPR019734">
    <property type="entry name" value="TPR_rpt"/>
</dbReference>
<dbReference type="Proteomes" id="UP001178507">
    <property type="component" value="Unassembled WGS sequence"/>
</dbReference>
<keyword evidence="5" id="KW-0802">TPR repeat</keyword>
<evidence type="ECO:0000256" key="1">
    <source>
        <dbReference type="ARBA" id="ARBA00006534"/>
    </source>
</evidence>
<evidence type="ECO:0000313" key="7">
    <source>
        <dbReference type="EMBL" id="CAJ1382961.1"/>
    </source>
</evidence>
<keyword evidence="3" id="KW-0378">Hydrolase</keyword>
<dbReference type="InterPro" id="IPR029062">
    <property type="entry name" value="Class_I_gatase-like"/>
</dbReference>
<dbReference type="Gene3D" id="1.25.40.10">
    <property type="entry name" value="Tetratricopeptide repeat domain"/>
    <property type="match status" value="1"/>
</dbReference>
<evidence type="ECO:0000256" key="2">
    <source>
        <dbReference type="ARBA" id="ARBA00022670"/>
    </source>
</evidence>
<proteinExistence type="inferred from homology"/>
<gene>
    <name evidence="7" type="ORF">EVOR1521_LOCUS10205</name>
</gene>
<evidence type="ECO:0000256" key="5">
    <source>
        <dbReference type="PROSITE-ProRule" id="PRU00339"/>
    </source>
</evidence>
<evidence type="ECO:0000313" key="8">
    <source>
        <dbReference type="Proteomes" id="UP001178507"/>
    </source>
</evidence>
<keyword evidence="6" id="KW-0812">Transmembrane</keyword>
<protein>
    <submittedName>
        <fullName evidence="7">Uncharacterized protein</fullName>
    </submittedName>
</protein>
<evidence type="ECO:0000256" key="3">
    <source>
        <dbReference type="ARBA" id="ARBA00022801"/>
    </source>
</evidence>
<dbReference type="InterPro" id="IPR005320">
    <property type="entry name" value="Peptidase_S51"/>
</dbReference>
<keyword evidence="6" id="KW-0472">Membrane</keyword>
<dbReference type="Pfam" id="PF03575">
    <property type="entry name" value="Peptidase_S51"/>
    <property type="match status" value="2"/>
</dbReference>
<keyword evidence="8" id="KW-1185">Reference proteome</keyword>
<dbReference type="GO" id="GO:0008236">
    <property type="term" value="F:serine-type peptidase activity"/>
    <property type="evidence" value="ECO:0007669"/>
    <property type="project" value="UniProtKB-KW"/>
</dbReference>
<keyword evidence="4" id="KW-0720">Serine protease</keyword>